<dbReference type="RefSeq" id="WP_161768192.1">
    <property type="nucleotide sequence ID" value="NZ_JAAATW010000004.1"/>
</dbReference>
<evidence type="ECO:0000259" key="11">
    <source>
        <dbReference type="Pfam" id="PF22692"/>
    </source>
</evidence>
<feature type="domain" description="Flagellar hook protein FlgE/F/G-like D1" evidence="11">
    <location>
        <begin position="97"/>
        <end position="160"/>
    </location>
</feature>
<dbReference type="PANTHER" id="PTHR30435">
    <property type="entry name" value="FLAGELLAR PROTEIN"/>
    <property type="match status" value="1"/>
</dbReference>
<keyword evidence="13" id="KW-1185">Reference proteome</keyword>
<organism evidence="12 13">
    <name type="scientific">Paragemmobacter ruber</name>
    <dbReference type="NCBI Taxonomy" id="1985673"/>
    <lineage>
        <taxon>Bacteria</taxon>
        <taxon>Pseudomonadati</taxon>
        <taxon>Pseudomonadota</taxon>
        <taxon>Alphaproteobacteria</taxon>
        <taxon>Rhodobacterales</taxon>
        <taxon>Paracoccaceae</taxon>
        <taxon>Paragemmobacter</taxon>
    </lineage>
</organism>
<dbReference type="InterPro" id="IPR037925">
    <property type="entry name" value="FlgE/F/G-like"/>
</dbReference>
<keyword evidence="12" id="KW-0969">Cilium</keyword>
<name>A0ABW9Y997_9RHOB</name>
<gene>
    <name evidence="12" type="primary">flgG</name>
    <name evidence="12" type="ORF">GU920_16340</name>
</gene>
<keyword evidence="4 8" id="KW-0975">Bacterial flagellum</keyword>
<evidence type="ECO:0000256" key="3">
    <source>
        <dbReference type="ARBA" id="ARBA00017948"/>
    </source>
</evidence>
<sequence length="262" mass="27781">MSTDAMHVAKTGLNAQQLRMQVIANNLANVNTTGFKRDRANFENLLYQNIRPAGAPTSEGTALTTPLAVGTGVRVVNTEKLYAQGSLVTTDNALDLAIDGQGFLQVLLPDGRIGYTRDGTLSRNPEGTLTTTSGYVIQPEIQIPDGATAINISADGIVSVQIPDQVEAQEVGQITLAAFSNPRGLEPIGENFVVESSASGPAIVAAPYENGMGKLVQGALEASNVNVVQELVDMIETQRAYEVNSKSISASDEMMRFLSNKL</sequence>
<dbReference type="PROSITE" id="PS00588">
    <property type="entry name" value="FLAGELLA_BB_ROD"/>
    <property type="match status" value="1"/>
</dbReference>
<keyword evidence="12" id="KW-0966">Cell projection</keyword>
<dbReference type="SUPFAM" id="SSF117143">
    <property type="entry name" value="Flagellar hook protein flgE"/>
    <property type="match status" value="1"/>
</dbReference>
<dbReference type="InterPro" id="IPR019776">
    <property type="entry name" value="Flagellar_basal_body_rod_CS"/>
</dbReference>
<evidence type="ECO:0000256" key="4">
    <source>
        <dbReference type="ARBA" id="ARBA00023143"/>
    </source>
</evidence>
<dbReference type="Pfam" id="PF06429">
    <property type="entry name" value="Flg_bbr_C"/>
    <property type="match status" value="1"/>
</dbReference>
<reference evidence="13" key="1">
    <citation type="submission" date="2020-01" db="EMBL/GenBank/DDBJ databases">
        <title>Sphingomonas sp. strain CSW-10.</title>
        <authorList>
            <person name="Chen W.-M."/>
        </authorList>
    </citation>
    <scope>NUCLEOTIDE SEQUENCE [LARGE SCALE GENOMIC DNA]</scope>
    <source>
        <strain evidence="13">CCP-1</strain>
    </source>
</reference>
<evidence type="ECO:0000313" key="12">
    <source>
        <dbReference type="EMBL" id="NBE09114.1"/>
    </source>
</evidence>
<dbReference type="Pfam" id="PF00460">
    <property type="entry name" value="Flg_bb_rod"/>
    <property type="match status" value="1"/>
</dbReference>
<dbReference type="InterPro" id="IPR012834">
    <property type="entry name" value="FlgG_G_neg"/>
</dbReference>
<evidence type="ECO:0000259" key="9">
    <source>
        <dbReference type="Pfam" id="PF00460"/>
    </source>
</evidence>
<comment type="caution">
    <text evidence="12">The sequence shown here is derived from an EMBL/GenBank/DDBJ whole genome shotgun (WGS) entry which is preliminary data.</text>
</comment>
<dbReference type="NCBIfam" id="TIGR03506">
    <property type="entry name" value="FlgEFG_subfam"/>
    <property type="match status" value="2"/>
</dbReference>
<proteinExistence type="inferred from homology"/>
<dbReference type="InterPro" id="IPR020013">
    <property type="entry name" value="Flagellar_FlgE/F/G"/>
</dbReference>
<dbReference type="Proteomes" id="UP001517376">
    <property type="component" value="Unassembled WGS sequence"/>
</dbReference>
<dbReference type="EMBL" id="JAAATW010000004">
    <property type="protein sequence ID" value="NBE09114.1"/>
    <property type="molecule type" value="Genomic_DNA"/>
</dbReference>
<dbReference type="InterPro" id="IPR001444">
    <property type="entry name" value="Flag_bb_rod_N"/>
</dbReference>
<evidence type="ECO:0000256" key="7">
    <source>
        <dbReference type="NCBIfam" id="TIGR02488"/>
    </source>
</evidence>
<evidence type="ECO:0000313" key="13">
    <source>
        <dbReference type="Proteomes" id="UP001517376"/>
    </source>
</evidence>
<protein>
    <recommendedName>
        <fullName evidence="3 7">Flagellar basal-body rod protein FlgG</fullName>
    </recommendedName>
    <alternativeName>
        <fullName evidence="6 8">Distal rod protein</fullName>
    </alternativeName>
</protein>
<evidence type="ECO:0000256" key="5">
    <source>
        <dbReference type="ARBA" id="ARBA00025933"/>
    </source>
</evidence>
<feature type="domain" description="Flagellar basal-body/hook protein C-terminal" evidence="10">
    <location>
        <begin position="216"/>
        <end position="260"/>
    </location>
</feature>
<dbReference type="NCBIfam" id="TIGR02488">
    <property type="entry name" value="flgG_G_neg"/>
    <property type="match status" value="1"/>
</dbReference>
<feature type="domain" description="Flagellar basal body rod protein N-terminal" evidence="9">
    <location>
        <begin position="6"/>
        <end position="36"/>
    </location>
</feature>
<dbReference type="InterPro" id="IPR053967">
    <property type="entry name" value="LlgE_F_G-like_D1"/>
</dbReference>
<comment type="similarity">
    <text evidence="2 8">Belongs to the flagella basal body rod proteins family.</text>
</comment>
<keyword evidence="12" id="KW-0282">Flagellum</keyword>
<evidence type="ECO:0000256" key="8">
    <source>
        <dbReference type="RuleBase" id="RU362116"/>
    </source>
</evidence>
<accession>A0ABW9Y997</accession>
<comment type="subcellular location">
    <subcellularLocation>
        <location evidence="1 8">Bacterial flagellum basal body</location>
    </subcellularLocation>
</comment>
<comment type="subunit">
    <text evidence="5 8">The basal body constitutes a major portion of the flagellar organelle and consists of four rings (L,P,S, and M) mounted on a central rod. The rod consists of about 26 subunits of FlgG in the distal portion, and FlgB, FlgC and FlgF are thought to build up the proximal portion of the rod with about 6 subunits each.</text>
</comment>
<dbReference type="Pfam" id="PF22692">
    <property type="entry name" value="LlgE_F_G_D1"/>
    <property type="match status" value="1"/>
</dbReference>
<dbReference type="PANTHER" id="PTHR30435:SF19">
    <property type="entry name" value="FLAGELLAR BASAL-BODY ROD PROTEIN FLGG"/>
    <property type="match status" value="1"/>
</dbReference>
<evidence type="ECO:0000256" key="2">
    <source>
        <dbReference type="ARBA" id="ARBA00009677"/>
    </source>
</evidence>
<evidence type="ECO:0000256" key="6">
    <source>
        <dbReference type="ARBA" id="ARBA00032912"/>
    </source>
</evidence>
<evidence type="ECO:0000256" key="1">
    <source>
        <dbReference type="ARBA" id="ARBA00004117"/>
    </source>
</evidence>
<evidence type="ECO:0000259" key="10">
    <source>
        <dbReference type="Pfam" id="PF06429"/>
    </source>
</evidence>
<dbReference type="InterPro" id="IPR010930">
    <property type="entry name" value="Flg_bb/hook_C_dom"/>
</dbReference>